<dbReference type="Proteomes" id="UP000005496">
    <property type="component" value="Unassembled WGS sequence"/>
</dbReference>
<protein>
    <recommendedName>
        <fullName evidence="8">tRNA-specific adenosine deaminase</fullName>
        <ecNumber evidence="8">3.5.4.33</ecNumber>
    </recommendedName>
</protein>
<dbReference type="eggNOG" id="COG0590">
    <property type="taxonomic scope" value="Bacteria"/>
</dbReference>
<dbReference type="EC" id="3.5.4.33" evidence="8"/>
<keyword evidence="3 8" id="KW-0819">tRNA processing</keyword>
<dbReference type="Pfam" id="PF00383">
    <property type="entry name" value="dCMP_cyt_deam_1"/>
    <property type="match status" value="1"/>
</dbReference>
<keyword evidence="5 8" id="KW-0378">Hydrolase</keyword>
<feature type="binding site" evidence="8">
    <location>
        <position position="103"/>
    </location>
    <ligand>
        <name>Zn(2+)</name>
        <dbReference type="ChEBI" id="CHEBI:29105"/>
        <note>catalytic</note>
    </ligand>
</feature>
<dbReference type="PROSITE" id="PS00903">
    <property type="entry name" value="CYT_DCMP_DEAMINASES_1"/>
    <property type="match status" value="1"/>
</dbReference>
<evidence type="ECO:0000259" key="9">
    <source>
        <dbReference type="PROSITE" id="PS51747"/>
    </source>
</evidence>
<dbReference type="CDD" id="cd01285">
    <property type="entry name" value="nucleoside_deaminase"/>
    <property type="match status" value="1"/>
</dbReference>
<name>D6SUE7_9BACT</name>
<comment type="catalytic activity">
    <reaction evidence="7 8">
        <text>adenosine(34) in tRNA + H2O + H(+) = inosine(34) in tRNA + NH4(+)</text>
        <dbReference type="Rhea" id="RHEA:43168"/>
        <dbReference type="Rhea" id="RHEA-COMP:10373"/>
        <dbReference type="Rhea" id="RHEA-COMP:10374"/>
        <dbReference type="ChEBI" id="CHEBI:15377"/>
        <dbReference type="ChEBI" id="CHEBI:15378"/>
        <dbReference type="ChEBI" id="CHEBI:28938"/>
        <dbReference type="ChEBI" id="CHEBI:74411"/>
        <dbReference type="ChEBI" id="CHEBI:82852"/>
        <dbReference type="EC" id="3.5.4.33"/>
    </reaction>
</comment>
<gene>
    <name evidence="8" type="primary">tadA</name>
    <name evidence="10" type="ORF">Dthio_PD0241</name>
</gene>
<dbReference type="OrthoDB" id="9802676at2"/>
<feature type="active site" description="Proton donor" evidence="8">
    <location>
        <position position="75"/>
    </location>
</feature>
<evidence type="ECO:0000256" key="4">
    <source>
        <dbReference type="ARBA" id="ARBA00022723"/>
    </source>
</evidence>
<comment type="similarity">
    <text evidence="1">Belongs to the cytidine and deoxycytidylate deaminase family. ADAT2 subfamily.</text>
</comment>
<dbReference type="InterPro" id="IPR028883">
    <property type="entry name" value="tRNA_aden_deaminase"/>
</dbReference>
<proteinExistence type="inferred from homology"/>
<keyword evidence="11" id="KW-1185">Reference proteome</keyword>
<evidence type="ECO:0000256" key="3">
    <source>
        <dbReference type="ARBA" id="ARBA00022694"/>
    </source>
</evidence>
<evidence type="ECO:0000256" key="6">
    <source>
        <dbReference type="ARBA" id="ARBA00022833"/>
    </source>
</evidence>
<dbReference type="PANTHER" id="PTHR11079:SF202">
    <property type="entry name" value="TRNA-SPECIFIC ADENOSINE DEAMINASE"/>
    <property type="match status" value="1"/>
</dbReference>
<reference evidence="10" key="1">
    <citation type="submission" date="2010-05" db="EMBL/GenBank/DDBJ databases">
        <title>The draft genome of Desulfonatronospira thiodismutans ASO3-1.</title>
        <authorList>
            <consortium name="US DOE Joint Genome Institute (JGI-PGF)"/>
            <person name="Lucas S."/>
            <person name="Copeland A."/>
            <person name="Lapidus A."/>
            <person name="Cheng J.-F."/>
            <person name="Bruce D."/>
            <person name="Goodwin L."/>
            <person name="Pitluck S."/>
            <person name="Chertkov O."/>
            <person name="Brettin T."/>
            <person name="Detter J.C."/>
            <person name="Han C."/>
            <person name="Land M.L."/>
            <person name="Hauser L."/>
            <person name="Kyrpides N."/>
            <person name="Mikhailova N."/>
            <person name="Muyzer G."/>
            <person name="Woyke T."/>
        </authorList>
    </citation>
    <scope>NUCLEOTIDE SEQUENCE [LARGE SCALE GENOMIC DNA]</scope>
    <source>
        <strain evidence="10">ASO3-1</strain>
    </source>
</reference>
<dbReference type="GO" id="GO:0008270">
    <property type="term" value="F:zinc ion binding"/>
    <property type="evidence" value="ECO:0007669"/>
    <property type="project" value="UniProtKB-UniRule"/>
</dbReference>
<dbReference type="GO" id="GO:0052717">
    <property type="term" value="F:tRNA-specific adenosine-34 deaminase activity"/>
    <property type="evidence" value="ECO:0007669"/>
    <property type="project" value="UniProtKB-UniRule"/>
</dbReference>
<evidence type="ECO:0000256" key="5">
    <source>
        <dbReference type="ARBA" id="ARBA00022801"/>
    </source>
</evidence>
<dbReference type="PANTHER" id="PTHR11079">
    <property type="entry name" value="CYTOSINE DEAMINASE FAMILY MEMBER"/>
    <property type="match status" value="1"/>
</dbReference>
<comment type="function">
    <text evidence="8">Catalyzes the deamination of adenosine to inosine at the wobble position 34 of tRNA(Arg2).</text>
</comment>
<dbReference type="InterPro" id="IPR002125">
    <property type="entry name" value="CMP_dCMP_dom"/>
</dbReference>
<evidence type="ECO:0000256" key="8">
    <source>
        <dbReference type="HAMAP-Rule" id="MF_00972"/>
    </source>
</evidence>
<evidence type="ECO:0000313" key="11">
    <source>
        <dbReference type="Proteomes" id="UP000005496"/>
    </source>
</evidence>
<accession>D6SUE7</accession>
<organism evidence="10 11">
    <name type="scientific">Desulfonatronospira thiodismutans ASO3-1</name>
    <dbReference type="NCBI Taxonomy" id="555779"/>
    <lineage>
        <taxon>Bacteria</taxon>
        <taxon>Pseudomonadati</taxon>
        <taxon>Thermodesulfobacteriota</taxon>
        <taxon>Desulfovibrionia</taxon>
        <taxon>Desulfovibrionales</taxon>
        <taxon>Desulfonatronovibrionaceae</taxon>
        <taxon>Desulfonatronospira</taxon>
    </lineage>
</organism>
<feature type="domain" description="CMP/dCMP-type deaminase" evidence="9">
    <location>
        <begin position="20"/>
        <end position="131"/>
    </location>
</feature>
<comment type="caution">
    <text evidence="10">The sequence shown here is derived from an EMBL/GenBank/DDBJ whole genome shotgun (WGS) entry which is preliminary data.</text>
</comment>
<keyword evidence="6 8" id="KW-0862">Zinc</keyword>
<dbReference type="SUPFAM" id="SSF53927">
    <property type="entry name" value="Cytidine deaminase-like"/>
    <property type="match status" value="1"/>
</dbReference>
<evidence type="ECO:0000256" key="2">
    <source>
        <dbReference type="ARBA" id="ARBA00011738"/>
    </source>
</evidence>
<dbReference type="AlphaFoldDB" id="D6SUE7"/>
<evidence type="ECO:0000256" key="7">
    <source>
        <dbReference type="ARBA" id="ARBA00048045"/>
    </source>
</evidence>
<feature type="binding site" evidence="8">
    <location>
        <position position="106"/>
    </location>
    <ligand>
        <name>Zn(2+)</name>
        <dbReference type="ChEBI" id="CHEBI:29105"/>
        <note>catalytic</note>
    </ligand>
</feature>
<comment type="cofactor">
    <cofactor evidence="8">
        <name>Zn(2+)</name>
        <dbReference type="ChEBI" id="CHEBI:29105"/>
    </cofactor>
    <text evidence="8">Binds 1 zinc ion per subunit.</text>
</comment>
<dbReference type="RefSeq" id="WP_008871620.1">
    <property type="nucleotide sequence ID" value="NZ_ACJN02000004.1"/>
</dbReference>
<dbReference type="InterPro" id="IPR016192">
    <property type="entry name" value="APOBEC/CMP_deaminase_Zn-bd"/>
</dbReference>
<dbReference type="GO" id="GO:0002100">
    <property type="term" value="P:tRNA wobble adenosine to inosine editing"/>
    <property type="evidence" value="ECO:0007669"/>
    <property type="project" value="UniProtKB-UniRule"/>
</dbReference>
<evidence type="ECO:0000256" key="1">
    <source>
        <dbReference type="ARBA" id="ARBA00010669"/>
    </source>
</evidence>
<evidence type="ECO:0000313" key="10">
    <source>
        <dbReference type="EMBL" id="EFI32927.1"/>
    </source>
</evidence>
<dbReference type="EMBL" id="ACJN02000004">
    <property type="protein sequence ID" value="EFI32927.1"/>
    <property type="molecule type" value="Genomic_DNA"/>
</dbReference>
<sequence>MAANNALNSCSSTSAAGSQEQWRVLMQEALKEAGKARSRGEVPVGAVLADAGTGEILAGGSNRCIELNDPTAHAEIIALRRAGQARGNYRLPGTVLAVTLEPCLMCLGAIAQARIDGLVYGPRDPGAGALFSRPDILDFVWLSHKFWIVENILKDECLELLQNFFRDKRSP</sequence>
<feature type="binding site" evidence="8">
    <location>
        <position position="73"/>
    </location>
    <ligand>
        <name>Zn(2+)</name>
        <dbReference type="ChEBI" id="CHEBI:29105"/>
        <note>catalytic</note>
    </ligand>
</feature>
<dbReference type="InterPro" id="IPR016193">
    <property type="entry name" value="Cytidine_deaminase-like"/>
</dbReference>
<dbReference type="PROSITE" id="PS51747">
    <property type="entry name" value="CYT_DCMP_DEAMINASES_2"/>
    <property type="match status" value="1"/>
</dbReference>
<dbReference type="Gene3D" id="3.40.140.10">
    <property type="entry name" value="Cytidine Deaminase, domain 2"/>
    <property type="match status" value="1"/>
</dbReference>
<keyword evidence="4 8" id="KW-0479">Metal-binding</keyword>
<comment type="subunit">
    <text evidence="2 8">Homodimer.</text>
</comment>
<dbReference type="HAMAP" id="MF_00972">
    <property type="entry name" value="tRNA_aden_deaminase"/>
    <property type="match status" value="1"/>
</dbReference>